<name>A0A017T9L5_9BACT</name>
<dbReference type="RefSeq" id="WP_156040787.1">
    <property type="nucleotide sequence ID" value="NZ_ASRX01000019.1"/>
</dbReference>
<sequence>MSLRSSKPASFVSCLRYGAPALLAAGALAVATYTAAPPAHASETCKSVKIKVINHVKNASGNYRDIKVLRAIYLDGGTWRTEQLANKILTANGGTWTWVENLGNVRDENTQIKIVFQVDTGGSTWSSEETSNTGTASAVCSDGSTYTKDLVGTY</sequence>
<keyword evidence="1" id="KW-0732">Signal</keyword>
<accession>A0A017T9L5</accession>
<evidence type="ECO:0008006" key="4">
    <source>
        <dbReference type="Google" id="ProtNLM"/>
    </source>
</evidence>
<protein>
    <recommendedName>
        <fullName evidence="4">Secreted protein</fullName>
    </recommendedName>
</protein>
<evidence type="ECO:0000313" key="3">
    <source>
        <dbReference type="Proteomes" id="UP000019678"/>
    </source>
</evidence>
<feature type="chain" id="PRO_5001500354" description="Secreted protein" evidence="1">
    <location>
        <begin position="42"/>
        <end position="154"/>
    </location>
</feature>
<reference evidence="2 3" key="1">
    <citation type="submission" date="2013-05" db="EMBL/GenBank/DDBJ databases">
        <title>Genome assembly of Chondromyces apiculatus DSM 436.</title>
        <authorList>
            <person name="Sharma G."/>
            <person name="Khatri I."/>
            <person name="Kaur C."/>
            <person name="Mayilraj S."/>
            <person name="Subramanian S."/>
        </authorList>
    </citation>
    <scope>NUCLEOTIDE SEQUENCE [LARGE SCALE GENOMIC DNA]</scope>
    <source>
        <strain evidence="2 3">DSM 436</strain>
    </source>
</reference>
<proteinExistence type="predicted"/>
<dbReference type="AlphaFoldDB" id="A0A017T9L5"/>
<evidence type="ECO:0000256" key="1">
    <source>
        <dbReference type="SAM" id="SignalP"/>
    </source>
</evidence>
<dbReference type="EMBL" id="ASRX01000019">
    <property type="protein sequence ID" value="EYF05963.1"/>
    <property type="molecule type" value="Genomic_DNA"/>
</dbReference>
<gene>
    <name evidence="2" type="ORF">CAP_2422</name>
</gene>
<dbReference type="Proteomes" id="UP000019678">
    <property type="component" value="Unassembled WGS sequence"/>
</dbReference>
<keyword evidence="3" id="KW-1185">Reference proteome</keyword>
<comment type="caution">
    <text evidence="2">The sequence shown here is derived from an EMBL/GenBank/DDBJ whole genome shotgun (WGS) entry which is preliminary data.</text>
</comment>
<dbReference type="eggNOG" id="ENOG50331XZ">
    <property type="taxonomic scope" value="Bacteria"/>
</dbReference>
<evidence type="ECO:0000313" key="2">
    <source>
        <dbReference type="EMBL" id="EYF05963.1"/>
    </source>
</evidence>
<organism evidence="2 3">
    <name type="scientific">Chondromyces apiculatus DSM 436</name>
    <dbReference type="NCBI Taxonomy" id="1192034"/>
    <lineage>
        <taxon>Bacteria</taxon>
        <taxon>Pseudomonadati</taxon>
        <taxon>Myxococcota</taxon>
        <taxon>Polyangia</taxon>
        <taxon>Polyangiales</taxon>
        <taxon>Polyangiaceae</taxon>
        <taxon>Chondromyces</taxon>
    </lineage>
</organism>
<feature type="signal peptide" evidence="1">
    <location>
        <begin position="1"/>
        <end position="41"/>
    </location>
</feature>